<dbReference type="SUPFAM" id="SSF53098">
    <property type="entry name" value="Ribonuclease H-like"/>
    <property type="match status" value="1"/>
</dbReference>
<dbReference type="BioCyc" id="CNIT1237085:G1324-936-MONOMER"/>
<dbReference type="EMBL" id="CP002408">
    <property type="protein sequence ID" value="AFU57880.1"/>
    <property type="molecule type" value="Genomic_DNA"/>
</dbReference>
<dbReference type="Proteomes" id="UP000008037">
    <property type="component" value="Chromosome"/>
</dbReference>
<gene>
    <name evidence="1" type="ordered locus">Ngar_c09380</name>
</gene>
<accession>K0IDS6</accession>
<sequence>MTDSATGEKCTFRLYAVSKYWKKRYRRRKKKHGVQYMYYATGNGVNIPVERMFDLYRQRFGIESSYRTMKKSRGRTSSKSAVLRLLHILVSFVIQNEWVYIKWQYLSKTTRGRYGKKYDTRFTYFRMRQFLRLALEMVYSAVNSVQMKNGRSVTILGG</sequence>
<evidence type="ECO:0000313" key="2">
    <source>
        <dbReference type="Proteomes" id="UP000008037"/>
    </source>
</evidence>
<dbReference type="KEGG" id="nga:Ngar_c09380"/>
<evidence type="ECO:0000313" key="1">
    <source>
        <dbReference type="EMBL" id="AFU57880.1"/>
    </source>
</evidence>
<organism evidence="1 2">
    <name type="scientific">Nitrososphaera gargensis (strain Ga9.2)</name>
    <dbReference type="NCBI Taxonomy" id="1237085"/>
    <lineage>
        <taxon>Archaea</taxon>
        <taxon>Nitrososphaerota</taxon>
        <taxon>Nitrososphaeria</taxon>
        <taxon>Nitrososphaerales</taxon>
        <taxon>Nitrososphaeraceae</taxon>
        <taxon>Nitrososphaera</taxon>
    </lineage>
</organism>
<dbReference type="HOGENOM" id="CLU_1665551_0_0_2"/>
<dbReference type="InterPro" id="IPR012337">
    <property type="entry name" value="RNaseH-like_sf"/>
</dbReference>
<dbReference type="InParanoid" id="K0IDS6"/>
<proteinExistence type="predicted"/>
<reference evidence="1 2" key="1">
    <citation type="journal article" date="2012" name="Environ. Microbiol.">
        <title>The genome of the ammonia-oxidizing Candidatus Nitrososphaera gargensis: insights into metabolic versatility and environmental adaptations.</title>
        <authorList>
            <person name="Spang A."/>
            <person name="Poehlein A."/>
            <person name="Offre P."/>
            <person name="Zumbragel S."/>
            <person name="Haider S."/>
            <person name="Rychlik N."/>
            <person name="Nowka B."/>
            <person name="Schmeisser C."/>
            <person name="Lebedeva E.V."/>
            <person name="Rattei T."/>
            <person name="Bohm C."/>
            <person name="Schmid M."/>
            <person name="Galushko A."/>
            <person name="Hatzenpichler R."/>
            <person name="Weinmaier T."/>
            <person name="Daniel R."/>
            <person name="Schleper C."/>
            <person name="Spieck E."/>
            <person name="Streit W."/>
            <person name="Wagner M."/>
        </authorList>
    </citation>
    <scope>NUCLEOTIDE SEQUENCE [LARGE SCALE GENOMIC DNA]</scope>
    <source>
        <strain evidence="2">Ga9.2</strain>
    </source>
</reference>
<dbReference type="AlphaFoldDB" id="K0IDS6"/>
<keyword evidence="2" id="KW-1185">Reference proteome</keyword>
<protein>
    <submittedName>
        <fullName evidence="1">Putative transposase</fullName>
    </submittedName>
</protein>
<name>K0IDS6_NITGG</name>